<keyword evidence="1" id="KW-0472">Membrane</keyword>
<keyword evidence="1" id="KW-0812">Transmembrane</keyword>
<dbReference type="Proteomes" id="UP000248536">
    <property type="component" value="Chromosome"/>
</dbReference>
<evidence type="ECO:0000313" key="2">
    <source>
        <dbReference type="EMBL" id="AWX45625.1"/>
    </source>
</evidence>
<feature type="transmembrane region" description="Helical" evidence="1">
    <location>
        <begin position="218"/>
        <end position="244"/>
    </location>
</feature>
<feature type="transmembrane region" description="Helical" evidence="1">
    <location>
        <begin position="256"/>
        <end position="276"/>
    </location>
</feature>
<dbReference type="RefSeq" id="WP_112378996.1">
    <property type="nucleotide sequence ID" value="NZ_CP030104.1"/>
</dbReference>
<evidence type="ECO:0000256" key="1">
    <source>
        <dbReference type="SAM" id="Phobius"/>
    </source>
</evidence>
<name>A0A2Z4LUP4_9FLAO</name>
<keyword evidence="3" id="KW-1185">Reference proteome</keyword>
<dbReference type="OrthoDB" id="1049480at2"/>
<dbReference type="EMBL" id="CP030104">
    <property type="protein sequence ID" value="AWX45625.1"/>
    <property type="molecule type" value="Genomic_DNA"/>
</dbReference>
<feature type="transmembrane region" description="Helical" evidence="1">
    <location>
        <begin position="81"/>
        <end position="106"/>
    </location>
</feature>
<reference evidence="2 3" key="1">
    <citation type="submission" date="2018-06" db="EMBL/GenBank/DDBJ databases">
        <title>Spongiibacterium sp. HME9304 Genome sequencing and assembly.</title>
        <authorList>
            <person name="Kang H."/>
            <person name="Kim H."/>
            <person name="Joh K."/>
        </authorList>
    </citation>
    <scope>NUCLEOTIDE SEQUENCE [LARGE SCALE GENOMIC DNA]</scope>
    <source>
        <strain evidence="2 3">HME9304</strain>
    </source>
</reference>
<sequence>MKDKYIELRVNRDFGDILTTYFDFLKQNIKKFTNVFISYNGVFLIGLLITSYLLVSGFVGLIAAEGGFYGNSIPQNNDDTYWIYIISGGILFFVILILVAGLNFSLSSSYLVQYERSKGLNFDKKEVWNLTKSKFGNTLVFILLLFPIYGVFFVIVLITAFIPLIGLFAQYILQFSLAAWVGVSFFSMLEQNKGVTDAFGEGWKLVSKNFWKSIGVNFILGLLNGLLFFIVLIIPGIILGVYTFHVVENNVDVGSSVVSTIVYTLGLCLLLILSIYGQCLSQIVNGILFYTLHEKTYNLNIRSKIEQIGQSNQ</sequence>
<protein>
    <recommendedName>
        <fullName evidence="4">Glycerophosphoryl diester phosphodiesterase membrane domain-containing protein</fullName>
    </recommendedName>
</protein>
<dbReference type="AlphaFoldDB" id="A0A2Z4LUP4"/>
<evidence type="ECO:0008006" key="4">
    <source>
        <dbReference type="Google" id="ProtNLM"/>
    </source>
</evidence>
<keyword evidence="1" id="KW-1133">Transmembrane helix</keyword>
<feature type="transmembrane region" description="Helical" evidence="1">
    <location>
        <begin position="168"/>
        <end position="189"/>
    </location>
</feature>
<organism evidence="2 3">
    <name type="scientific">Flagellimonas maritima</name>
    <dbReference type="NCBI Taxonomy" id="1383885"/>
    <lineage>
        <taxon>Bacteria</taxon>
        <taxon>Pseudomonadati</taxon>
        <taxon>Bacteroidota</taxon>
        <taxon>Flavobacteriia</taxon>
        <taxon>Flavobacteriales</taxon>
        <taxon>Flavobacteriaceae</taxon>
        <taxon>Flagellimonas</taxon>
    </lineage>
</organism>
<feature type="transmembrane region" description="Helical" evidence="1">
    <location>
        <begin position="36"/>
        <end position="61"/>
    </location>
</feature>
<feature type="transmembrane region" description="Helical" evidence="1">
    <location>
        <begin position="139"/>
        <end position="162"/>
    </location>
</feature>
<proteinExistence type="predicted"/>
<evidence type="ECO:0000313" key="3">
    <source>
        <dbReference type="Proteomes" id="UP000248536"/>
    </source>
</evidence>
<gene>
    <name evidence="2" type="ORF">HME9304_02652</name>
</gene>
<dbReference type="KEGG" id="spon:HME9304_02652"/>
<accession>A0A2Z4LUP4</accession>